<dbReference type="PANTHER" id="PTHR31415">
    <property type="entry name" value="OS05G0367900 PROTEIN"/>
    <property type="match status" value="1"/>
</dbReference>
<feature type="non-terminal residue" evidence="7">
    <location>
        <position position="200"/>
    </location>
</feature>
<reference evidence="7 8" key="1">
    <citation type="journal article" date="2013" name="BMC Genomics">
        <title>The miniature genome of a carnivorous plant Genlisea aurea contains a low number of genes and short non-coding sequences.</title>
        <authorList>
            <person name="Leushkin E.V."/>
            <person name="Sutormin R.A."/>
            <person name="Nabieva E.R."/>
            <person name="Penin A.A."/>
            <person name="Kondrashov A.S."/>
            <person name="Logacheva M.D."/>
        </authorList>
    </citation>
    <scope>NUCLEOTIDE SEQUENCE [LARGE SCALE GENOMIC DNA]</scope>
</reference>
<evidence type="ECO:0000259" key="6">
    <source>
        <dbReference type="Pfam" id="PF03168"/>
    </source>
</evidence>
<protein>
    <recommendedName>
        <fullName evidence="6">Late embryogenesis abundant protein LEA-2 subgroup domain-containing protein</fullName>
    </recommendedName>
</protein>
<evidence type="ECO:0000313" key="8">
    <source>
        <dbReference type="Proteomes" id="UP000015453"/>
    </source>
</evidence>
<sequence length="200" mass="22253">AMSENIKICTHHKNRRKRILRRCFSGILIFLFLVLLAVLIIWAVLQPKRPRFTLQDATIFVLNITAPNVISVTLQVTVVTHNPNSKIGVYYDKSSVFATYRNQQITLDTVIPPIYQGADDYNVWSPFLYANNVPIAPFNGVALSQDRSAGTVPMTINLDSRVRWRVGLFVSGRYRLQVSCPTSIPVGNAGGYTAINDAGG</sequence>
<comment type="caution">
    <text evidence="7">The sequence shown here is derived from an EMBL/GenBank/DDBJ whole genome shotgun (WGS) entry which is preliminary data.</text>
</comment>
<dbReference type="InterPro" id="IPR044839">
    <property type="entry name" value="NDR1-like"/>
</dbReference>
<dbReference type="AlphaFoldDB" id="S8BYW0"/>
<dbReference type="PANTHER" id="PTHR31415:SF51">
    <property type="entry name" value="LATE EMBRYOGENESIS ABUNDANT (LEA) HYDROXYPROLINE-RICH GLYCOPROTEIN FAMILY"/>
    <property type="match status" value="1"/>
</dbReference>
<keyword evidence="3 5" id="KW-1133">Transmembrane helix</keyword>
<gene>
    <name evidence="7" type="ORF">M569_15210</name>
</gene>
<keyword evidence="8" id="KW-1185">Reference proteome</keyword>
<keyword evidence="2 5" id="KW-0812">Transmembrane</keyword>
<evidence type="ECO:0000256" key="2">
    <source>
        <dbReference type="ARBA" id="ARBA00022692"/>
    </source>
</evidence>
<proteinExistence type="predicted"/>
<evidence type="ECO:0000313" key="7">
    <source>
        <dbReference type="EMBL" id="EPS59594.1"/>
    </source>
</evidence>
<feature type="domain" description="Late embryogenesis abundant protein LEA-2 subgroup" evidence="6">
    <location>
        <begin position="81"/>
        <end position="180"/>
    </location>
</feature>
<evidence type="ECO:0000256" key="3">
    <source>
        <dbReference type="ARBA" id="ARBA00022989"/>
    </source>
</evidence>
<dbReference type="OrthoDB" id="1426517at2759"/>
<accession>S8BYW0</accession>
<dbReference type="GO" id="GO:0005886">
    <property type="term" value="C:plasma membrane"/>
    <property type="evidence" value="ECO:0007669"/>
    <property type="project" value="TreeGrafter"/>
</dbReference>
<evidence type="ECO:0000256" key="1">
    <source>
        <dbReference type="ARBA" id="ARBA00004167"/>
    </source>
</evidence>
<dbReference type="InterPro" id="IPR004864">
    <property type="entry name" value="LEA_2"/>
</dbReference>
<dbReference type="GO" id="GO:0098542">
    <property type="term" value="P:defense response to other organism"/>
    <property type="evidence" value="ECO:0007669"/>
    <property type="project" value="InterPro"/>
</dbReference>
<organism evidence="7 8">
    <name type="scientific">Genlisea aurea</name>
    <dbReference type="NCBI Taxonomy" id="192259"/>
    <lineage>
        <taxon>Eukaryota</taxon>
        <taxon>Viridiplantae</taxon>
        <taxon>Streptophyta</taxon>
        <taxon>Embryophyta</taxon>
        <taxon>Tracheophyta</taxon>
        <taxon>Spermatophyta</taxon>
        <taxon>Magnoliopsida</taxon>
        <taxon>eudicotyledons</taxon>
        <taxon>Gunneridae</taxon>
        <taxon>Pentapetalae</taxon>
        <taxon>asterids</taxon>
        <taxon>lamiids</taxon>
        <taxon>Lamiales</taxon>
        <taxon>Lentibulariaceae</taxon>
        <taxon>Genlisea</taxon>
    </lineage>
</organism>
<evidence type="ECO:0000256" key="4">
    <source>
        <dbReference type="ARBA" id="ARBA00023136"/>
    </source>
</evidence>
<comment type="subcellular location">
    <subcellularLocation>
        <location evidence="1">Membrane</location>
        <topology evidence="1">Single-pass membrane protein</topology>
    </subcellularLocation>
</comment>
<evidence type="ECO:0000256" key="5">
    <source>
        <dbReference type="SAM" id="Phobius"/>
    </source>
</evidence>
<dbReference type="Pfam" id="PF03168">
    <property type="entry name" value="LEA_2"/>
    <property type="match status" value="1"/>
</dbReference>
<dbReference type="EMBL" id="AUSU01008239">
    <property type="protein sequence ID" value="EPS59594.1"/>
    <property type="molecule type" value="Genomic_DNA"/>
</dbReference>
<dbReference type="Proteomes" id="UP000015453">
    <property type="component" value="Unassembled WGS sequence"/>
</dbReference>
<keyword evidence="4 5" id="KW-0472">Membrane</keyword>
<feature type="transmembrane region" description="Helical" evidence="5">
    <location>
        <begin position="23"/>
        <end position="45"/>
    </location>
</feature>
<dbReference type="GO" id="GO:0009506">
    <property type="term" value="C:plasmodesma"/>
    <property type="evidence" value="ECO:0007669"/>
    <property type="project" value="TreeGrafter"/>
</dbReference>
<feature type="non-terminal residue" evidence="7">
    <location>
        <position position="1"/>
    </location>
</feature>
<name>S8BYW0_9LAMI</name>